<sequence length="269" mass="29427">MKKKILLTALIAVFALVLTACGGTKEEGADKGSSDEKNVLRVGSTGQSYPNGYKDGDKLVGFDVEVIEAIAKNLDYSVEWVNSDFSGLMGQLEADKIDTIANAVAVTDERKEKYAFSDAYSYAGVTIVTHKDNADINTLDDLKGKTVSGVLGSNNVKNLENFDKNGEITIRTYENRDGAQLEAINKRVDGYVNAKASLLAEIQKSDLPLKFVGEPFVYEDVAFPFRKTADNEELIAAINAEIQKLREDGTLKKLSEKYYGGEDITVKVE</sequence>
<dbReference type="SUPFAM" id="SSF53850">
    <property type="entry name" value="Periplasmic binding protein-like II"/>
    <property type="match status" value="1"/>
</dbReference>
<accession>A0A0M9DIK0</accession>
<evidence type="ECO:0000256" key="5">
    <source>
        <dbReference type="ARBA" id="ARBA00023288"/>
    </source>
</evidence>
<evidence type="ECO:0000256" key="2">
    <source>
        <dbReference type="ARBA" id="ARBA00010333"/>
    </source>
</evidence>
<evidence type="ECO:0000256" key="1">
    <source>
        <dbReference type="ARBA" id="ARBA00004196"/>
    </source>
</evidence>
<dbReference type="GO" id="GO:0030313">
    <property type="term" value="C:cell envelope"/>
    <property type="evidence" value="ECO:0007669"/>
    <property type="project" value="UniProtKB-SubCell"/>
</dbReference>
<dbReference type="OrthoDB" id="9774451at2"/>
<dbReference type="PANTHER" id="PTHR35936:SF19">
    <property type="entry name" value="AMINO-ACID-BINDING PROTEIN YXEM-RELATED"/>
    <property type="match status" value="1"/>
</dbReference>
<reference evidence="9 10" key="1">
    <citation type="submission" date="2015-07" db="EMBL/GenBank/DDBJ databases">
        <title>Genome sequencing project for genomic taxonomy and phylogenomics of Bacillus-like bacteria.</title>
        <authorList>
            <person name="Liu B."/>
            <person name="Wang J."/>
            <person name="Zhu Y."/>
            <person name="Liu G."/>
            <person name="Chen Q."/>
            <person name="Chen Z."/>
            <person name="Che J."/>
            <person name="Ge C."/>
            <person name="Shi H."/>
            <person name="Pan Z."/>
            <person name="Liu X."/>
        </authorList>
    </citation>
    <scope>NUCLEOTIDE SEQUENCE [LARGE SCALE GENOMIC DNA]</scope>
    <source>
        <strain evidence="9 10">DSM 54</strain>
    </source>
</reference>
<feature type="chain" id="PRO_5039627262" evidence="7">
    <location>
        <begin position="23"/>
        <end position="269"/>
    </location>
</feature>
<keyword evidence="4" id="KW-0564">Palmitate</keyword>
<dbReference type="PROSITE" id="PS01039">
    <property type="entry name" value="SBP_BACTERIAL_3"/>
    <property type="match status" value="1"/>
</dbReference>
<evidence type="ECO:0000313" key="9">
    <source>
        <dbReference type="EMBL" id="KOY81090.1"/>
    </source>
</evidence>
<keyword evidence="5" id="KW-0449">Lipoprotein</keyword>
<comment type="similarity">
    <text evidence="2 6">Belongs to the bacterial solute-binding protein 3 family.</text>
</comment>
<protein>
    <submittedName>
        <fullName evidence="9">ABC transporter substrate-binding protein</fullName>
    </submittedName>
</protein>
<feature type="domain" description="Solute-binding protein family 3/N-terminal" evidence="8">
    <location>
        <begin position="39"/>
        <end position="262"/>
    </location>
</feature>
<evidence type="ECO:0000256" key="7">
    <source>
        <dbReference type="SAM" id="SignalP"/>
    </source>
</evidence>
<dbReference type="SMART" id="SM00062">
    <property type="entry name" value="PBPb"/>
    <property type="match status" value="1"/>
</dbReference>
<dbReference type="Gene3D" id="3.40.190.10">
    <property type="entry name" value="Periplasmic binding protein-like II"/>
    <property type="match status" value="2"/>
</dbReference>
<evidence type="ECO:0000256" key="6">
    <source>
        <dbReference type="RuleBase" id="RU003744"/>
    </source>
</evidence>
<dbReference type="Proteomes" id="UP000037977">
    <property type="component" value="Unassembled WGS sequence"/>
</dbReference>
<dbReference type="EMBL" id="LGCI01000010">
    <property type="protein sequence ID" value="KOY81090.1"/>
    <property type="molecule type" value="Genomic_DNA"/>
</dbReference>
<dbReference type="CDD" id="cd13709">
    <property type="entry name" value="PBP2_YxeM"/>
    <property type="match status" value="1"/>
</dbReference>
<dbReference type="Pfam" id="PF00497">
    <property type="entry name" value="SBP_bac_3"/>
    <property type="match status" value="1"/>
</dbReference>
<comment type="subcellular location">
    <subcellularLocation>
        <location evidence="1">Cell envelope</location>
    </subcellularLocation>
</comment>
<dbReference type="PANTHER" id="PTHR35936">
    <property type="entry name" value="MEMBRANE-BOUND LYTIC MUREIN TRANSGLYCOSYLASE F"/>
    <property type="match status" value="1"/>
</dbReference>
<dbReference type="InterPro" id="IPR018313">
    <property type="entry name" value="SBP_3_CS"/>
</dbReference>
<dbReference type="STRING" id="33935.ADM90_18200"/>
<dbReference type="PATRIC" id="fig|33935.3.peg.2431"/>
<evidence type="ECO:0000256" key="4">
    <source>
        <dbReference type="ARBA" id="ARBA00023139"/>
    </source>
</evidence>
<proteinExistence type="inferred from homology"/>
<gene>
    <name evidence="9" type="ORF">ADM90_18200</name>
</gene>
<dbReference type="RefSeq" id="WP_053996329.1">
    <property type="nucleotide sequence ID" value="NZ_CP065643.1"/>
</dbReference>
<dbReference type="InterPro" id="IPR001638">
    <property type="entry name" value="Solute-binding_3/MltF_N"/>
</dbReference>
<dbReference type="PROSITE" id="PS51257">
    <property type="entry name" value="PROKAR_LIPOPROTEIN"/>
    <property type="match status" value="1"/>
</dbReference>
<keyword evidence="10" id="KW-1185">Reference proteome</keyword>
<name>A0A0M9DIK0_9BACI</name>
<keyword evidence="3 7" id="KW-0732">Signal</keyword>
<comment type="caution">
    <text evidence="9">The sequence shown here is derived from an EMBL/GenBank/DDBJ whole genome shotgun (WGS) entry which is preliminary data.</text>
</comment>
<evidence type="ECO:0000313" key="10">
    <source>
        <dbReference type="Proteomes" id="UP000037977"/>
    </source>
</evidence>
<evidence type="ECO:0000256" key="3">
    <source>
        <dbReference type="ARBA" id="ARBA00022729"/>
    </source>
</evidence>
<evidence type="ECO:0000259" key="8">
    <source>
        <dbReference type="SMART" id="SM00062"/>
    </source>
</evidence>
<dbReference type="AlphaFoldDB" id="A0A0M9DIK0"/>
<organism evidence="9 10">
    <name type="scientific">Lysinibacillus macroides</name>
    <dbReference type="NCBI Taxonomy" id="33935"/>
    <lineage>
        <taxon>Bacteria</taxon>
        <taxon>Bacillati</taxon>
        <taxon>Bacillota</taxon>
        <taxon>Bacilli</taxon>
        <taxon>Bacillales</taxon>
        <taxon>Bacillaceae</taxon>
        <taxon>Lysinibacillus</taxon>
    </lineage>
</organism>
<feature type="signal peptide" evidence="7">
    <location>
        <begin position="1"/>
        <end position="22"/>
    </location>
</feature>